<dbReference type="AlphaFoldDB" id="A0A9N9VQ19"/>
<evidence type="ECO:0000313" key="1">
    <source>
        <dbReference type="EMBL" id="CAH0027364.1"/>
    </source>
</evidence>
<reference evidence="1" key="1">
    <citation type="submission" date="2021-10" db="EMBL/GenBank/DDBJ databases">
        <authorList>
            <person name="Piombo E."/>
        </authorList>
    </citation>
    <scope>NUCLEOTIDE SEQUENCE</scope>
</reference>
<evidence type="ECO:0000313" key="2">
    <source>
        <dbReference type="Proteomes" id="UP000696573"/>
    </source>
</evidence>
<dbReference type="OrthoDB" id="5345334at2759"/>
<dbReference type="EMBL" id="CABFNQ020000727">
    <property type="protein sequence ID" value="CAH0027364.1"/>
    <property type="molecule type" value="Genomic_DNA"/>
</dbReference>
<sequence>MSVSVKFVDWEDDFRYNEERERVTNMIQRIAAEKGYTYGVVQAYLEVQRKLWIKQRYRTMVGLQVTVHLQKIDWVGNQSPHYVPVRIHFTEDCTLQDIEGNPEWHPEVNETT</sequence>
<comment type="caution">
    <text evidence="1">The sequence shown here is derived from an EMBL/GenBank/DDBJ whole genome shotgun (WGS) entry which is preliminary data.</text>
</comment>
<organism evidence="1 2">
    <name type="scientific">Clonostachys rhizophaga</name>
    <dbReference type="NCBI Taxonomy" id="160324"/>
    <lineage>
        <taxon>Eukaryota</taxon>
        <taxon>Fungi</taxon>
        <taxon>Dikarya</taxon>
        <taxon>Ascomycota</taxon>
        <taxon>Pezizomycotina</taxon>
        <taxon>Sordariomycetes</taxon>
        <taxon>Hypocreomycetidae</taxon>
        <taxon>Hypocreales</taxon>
        <taxon>Bionectriaceae</taxon>
        <taxon>Clonostachys</taxon>
    </lineage>
</organism>
<gene>
    <name evidence="1" type="ORF">CRHIZ90672A_00015836</name>
</gene>
<keyword evidence="2" id="KW-1185">Reference proteome</keyword>
<accession>A0A9N9VQ19</accession>
<proteinExistence type="predicted"/>
<protein>
    <submittedName>
        <fullName evidence="1">Uncharacterized protein</fullName>
    </submittedName>
</protein>
<name>A0A9N9VQ19_9HYPO</name>
<dbReference type="Proteomes" id="UP000696573">
    <property type="component" value="Unassembled WGS sequence"/>
</dbReference>